<dbReference type="GO" id="GO:0042910">
    <property type="term" value="F:xenobiotic transmembrane transporter activity"/>
    <property type="evidence" value="ECO:0007669"/>
    <property type="project" value="InterPro"/>
</dbReference>
<reference evidence="7 8" key="1">
    <citation type="submission" date="2019-01" db="EMBL/GenBank/DDBJ databases">
        <authorList>
            <consortium name="Pathogen Informatics"/>
        </authorList>
    </citation>
    <scope>NUCLEOTIDE SEQUENCE [LARGE SCALE GENOMIC DNA]</scope>
    <source>
        <strain evidence="7 8">NCTC10112</strain>
    </source>
</reference>
<evidence type="ECO:0000256" key="3">
    <source>
        <dbReference type="ARBA" id="ARBA00020268"/>
    </source>
</evidence>
<dbReference type="OrthoDB" id="387431at2"/>
<keyword evidence="8" id="KW-1185">Reference proteome</keyword>
<feature type="transmembrane region" description="Helical" evidence="6">
    <location>
        <begin position="208"/>
        <end position="232"/>
    </location>
</feature>
<keyword evidence="4" id="KW-0813">Transport</keyword>
<dbReference type="PANTHER" id="PTHR43298:SF2">
    <property type="entry name" value="FMN_FAD EXPORTER YEEO-RELATED"/>
    <property type="match status" value="1"/>
</dbReference>
<evidence type="ECO:0000256" key="2">
    <source>
        <dbReference type="ARBA" id="ARBA00010199"/>
    </source>
</evidence>
<feature type="transmembrane region" description="Helical" evidence="6">
    <location>
        <begin position="520"/>
        <end position="543"/>
    </location>
</feature>
<sequence length="556" mass="63640">MKTTVTKEKFRQIFGVYRFKEIIKPAINLFLQTLVLSIVGFTSQLAISLYNKSYHIDGTYSGSYFYTIAKILTVYKIFMFIPWIYSSGVLIVASRLYSLKKYEEIKRLLNNSTYLSLIVNVLSYAIVLMFSKYFLKMSGVKDVPIYTWNTLQDWKIYEANLKIIKDNNLQISKISKIVLDGGTFGSFTFENSKAVLKIANEYSFAVKYLWLCLLELFIFSIGQCYCSVLTAVNKTLESSISYSVGLVVRLAWSYISLFAINALETSALVLSLDGVIGGAIQLLLGIFLYAKYNKDNKKKIESENQEKDKNDQNIAETQVPVKTWKWSNSYIKQIFLLGLPISIENGVWYIAQFLLAASIDKANLSIGYFGIYRAINNINDIFVAFVYGMSFLTSSLIAKEIETKNYDEAYKLEKGLFKLSVYAQILFSLLCIALTEPLLRLYSIDHKLIVQIGYLCTFVLLIKSISDIGNLITLRSLWGAGRVWYPVIVSIIIMILLQTGLTYSLVYLHNKHNWFPTDPVMLIVILSSTIFDPLARSISYKIYWNIRYKKIKKQLS</sequence>
<evidence type="ECO:0000256" key="1">
    <source>
        <dbReference type="ARBA" id="ARBA00003408"/>
    </source>
</evidence>
<accession>A0A448ZX33</accession>
<dbReference type="RefSeq" id="WP_022935805.1">
    <property type="nucleotide sequence ID" value="NZ_LR214940.1"/>
</dbReference>
<dbReference type="PANTHER" id="PTHR43298">
    <property type="entry name" value="MULTIDRUG RESISTANCE PROTEIN NORM-RELATED"/>
    <property type="match status" value="1"/>
</dbReference>
<dbReference type="Proteomes" id="UP000290482">
    <property type="component" value="Chromosome"/>
</dbReference>
<dbReference type="GO" id="GO:0015297">
    <property type="term" value="F:antiporter activity"/>
    <property type="evidence" value="ECO:0007669"/>
    <property type="project" value="InterPro"/>
</dbReference>
<evidence type="ECO:0000256" key="5">
    <source>
        <dbReference type="ARBA" id="ARBA00031636"/>
    </source>
</evidence>
<keyword evidence="6" id="KW-0472">Membrane</keyword>
<protein>
    <recommendedName>
        <fullName evidence="3">Probable multidrug resistance protein NorM</fullName>
    </recommendedName>
    <alternativeName>
        <fullName evidence="5">Multidrug-efflux transporter</fullName>
    </alternativeName>
</protein>
<dbReference type="EMBL" id="LR214940">
    <property type="protein sequence ID" value="VEU55816.1"/>
    <property type="molecule type" value="Genomic_DNA"/>
</dbReference>
<evidence type="ECO:0000313" key="7">
    <source>
        <dbReference type="EMBL" id="VEU55816.1"/>
    </source>
</evidence>
<feature type="transmembrane region" description="Helical" evidence="6">
    <location>
        <begin position="269"/>
        <end position="290"/>
    </location>
</feature>
<evidence type="ECO:0000256" key="6">
    <source>
        <dbReference type="SAM" id="Phobius"/>
    </source>
</evidence>
<name>A0A448ZX33_METOS</name>
<proteinExistence type="inferred from homology"/>
<feature type="transmembrane region" description="Helical" evidence="6">
    <location>
        <begin position="27"/>
        <end position="47"/>
    </location>
</feature>
<feature type="transmembrane region" description="Helical" evidence="6">
    <location>
        <begin position="67"/>
        <end position="93"/>
    </location>
</feature>
<feature type="transmembrane region" description="Helical" evidence="6">
    <location>
        <begin position="419"/>
        <end position="442"/>
    </location>
</feature>
<evidence type="ECO:0000313" key="8">
    <source>
        <dbReference type="Proteomes" id="UP000290482"/>
    </source>
</evidence>
<dbReference type="AlphaFoldDB" id="A0A448ZX33"/>
<comment type="function">
    <text evidence="1">Multidrug efflux pump.</text>
</comment>
<organism evidence="7 8">
    <name type="scientific">Metamycoplasma orale</name>
    <name type="common">Mycoplasma orale</name>
    <dbReference type="NCBI Taxonomy" id="2121"/>
    <lineage>
        <taxon>Bacteria</taxon>
        <taxon>Bacillati</taxon>
        <taxon>Mycoplasmatota</taxon>
        <taxon>Mycoplasmoidales</taxon>
        <taxon>Metamycoplasmataceae</taxon>
        <taxon>Metamycoplasma</taxon>
    </lineage>
</organism>
<dbReference type="GO" id="GO:0005886">
    <property type="term" value="C:plasma membrane"/>
    <property type="evidence" value="ECO:0007669"/>
    <property type="project" value="TreeGrafter"/>
</dbReference>
<gene>
    <name evidence="7" type="ORF">NCTC10112_00428</name>
</gene>
<comment type="similarity">
    <text evidence="2">Belongs to the multi antimicrobial extrusion (MATE) (TC 2.A.66.1) family.</text>
</comment>
<feature type="transmembrane region" description="Helical" evidence="6">
    <location>
        <begin position="448"/>
        <end position="472"/>
    </location>
</feature>
<evidence type="ECO:0000256" key="4">
    <source>
        <dbReference type="ARBA" id="ARBA00022448"/>
    </source>
</evidence>
<dbReference type="KEGG" id="mob:NCTC10112_00428"/>
<dbReference type="InterPro" id="IPR050222">
    <property type="entry name" value="MATE_MdtK"/>
</dbReference>
<dbReference type="Pfam" id="PF01554">
    <property type="entry name" value="MatE"/>
    <property type="match status" value="1"/>
</dbReference>
<feature type="transmembrane region" description="Helical" evidence="6">
    <location>
        <begin position="244"/>
        <end position="263"/>
    </location>
</feature>
<keyword evidence="6" id="KW-1133">Transmembrane helix</keyword>
<feature type="transmembrane region" description="Helical" evidence="6">
    <location>
        <begin position="334"/>
        <end position="358"/>
    </location>
</feature>
<feature type="transmembrane region" description="Helical" evidence="6">
    <location>
        <begin position="378"/>
        <end position="398"/>
    </location>
</feature>
<dbReference type="InterPro" id="IPR002528">
    <property type="entry name" value="MATE_fam"/>
</dbReference>
<keyword evidence="6" id="KW-0812">Transmembrane</keyword>
<feature type="transmembrane region" description="Helical" evidence="6">
    <location>
        <begin position="114"/>
        <end position="135"/>
    </location>
</feature>
<feature type="transmembrane region" description="Helical" evidence="6">
    <location>
        <begin position="484"/>
        <end position="508"/>
    </location>
</feature>